<evidence type="ECO:0000259" key="3">
    <source>
        <dbReference type="Pfam" id="PF10816"/>
    </source>
</evidence>
<gene>
    <name evidence="4" type="ORF">ENJ63_04815</name>
</gene>
<name>A0A7V2WTC7_9BACT</name>
<keyword evidence="2" id="KW-0472">Membrane</keyword>
<feature type="domain" description="DUF2760" evidence="3">
    <location>
        <begin position="113"/>
        <end position="234"/>
    </location>
</feature>
<feature type="region of interest" description="Disordered" evidence="1">
    <location>
        <begin position="60"/>
        <end position="94"/>
    </location>
</feature>
<evidence type="ECO:0000256" key="1">
    <source>
        <dbReference type="SAM" id="MobiDB-lite"/>
    </source>
</evidence>
<sequence>MGRVFIMTERYLFLMLALMGAAAVYVDQDLLNTWIGPAMVGAPFLAWLIAIAAQRSRRKGDVGEKKEEAKGAVEEKEAKETGGKEVGREAKGAPTPTITVEDIEEHANDYRKEGALWLLSVFQREGRLVDFIQEDISPYDDAQIGAACREIHQGLRQAIKDVLKFSPVVDAQEGTEIEVDEDYDPRSIRLTGNLVGKPPYKGVLIHPGWKVEELRLPQFAENVRHDVITQAEIEVG</sequence>
<accession>A0A7V2WTC7</accession>
<dbReference type="Proteomes" id="UP000885797">
    <property type="component" value="Unassembled WGS sequence"/>
</dbReference>
<proteinExistence type="predicted"/>
<reference evidence="4" key="1">
    <citation type="journal article" date="2020" name="mSystems">
        <title>Genome- and Community-Level Interaction Insights into Carbon Utilization and Element Cycling Functions of Hydrothermarchaeota in Hydrothermal Sediment.</title>
        <authorList>
            <person name="Zhou Z."/>
            <person name="Liu Y."/>
            <person name="Xu W."/>
            <person name="Pan J."/>
            <person name="Luo Z.H."/>
            <person name="Li M."/>
        </authorList>
    </citation>
    <scope>NUCLEOTIDE SEQUENCE [LARGE SCALE GENOMIC DNA]</scope>
    <source>
        <strain evidence="4">HyVt-503</strain>
    </source>
</reference>
<protein>
    <submittedName>
        <fullName evidence="4">DUF2760 domain-containing protein</fullName>
    </submittedName>
</protein>
<dbReference type="Pfam" id="PF10816">
    <property type="entry name" value="DUF2760"/>
    <property type="match status" value="1"/>
</dbReference>
<comment type="caution">
    <text evidence="4">The sequence shown here is derived from an EMBL/GenBank/DDBJ whole genome shotgun (WGS) entry which is preliminary data.</text>
</comment>
<evidence type="ECO:0000256" key="2">
    <source>
        <dbReference type="SAM" id="Phobius"/>
    </source>
</evidence>
<keyword evidence="2" id="KW-1133">Transmembrane helix</keyword>
<organism evidence="4">
    <name type="scientific">Dissulfuribacter thermophilus</name>
    <dbReference type="NCBI Taxonomy" id="1156395"/>
    <lineage>
        <taxon>Bacteria</taxon>
        <taxon>Pseudomonadati</taxon>
        <taxon>Thermodesulfobacteriota</taxon>
        <taxon>Dissulfuribacteria</taxon>
        <taxon>Dissulfuribacterales</taxon>
        <taxon>Dissulfuribacteraceae</taxon>
        <taxon>Dissulfuribacter</taxon>
    </lineage>
</organism>
<dbReference type="AlphaFoldDB" id="A0A7V2WTC7"/>
<keyword evidence="2" id="KW-0812">Transmembrane</keyword>
<dbReference type="InterPro" id="IPR021212">
    <property type="entry name" value="DUF2760"/>
</dbReference>
<evidence type="ECO:0000313" key="4">
    <source>
        <dbReference type="EMBL" id="HFC47186.1"/>
    </source>
</evidence>
<dbReference type="EMBL" id="DRND01000383">
    <property type="protein sequence ID" value="HFC47186.1"/>
    <property type="molecule type" value="Genomic_DNA"/>
</dbReference>
<feature type="compositionally biased region" description="Basic and acidic residues" evidence="1">
    <location>
        <begin position="60"/>
        <end position="91"/>
    </location>
</feature>
<feature type="transmembrane region" description="Helical" evidence="2">
    <location>
        <begin position="33"/>
        <end position="53"/>
    </location>
</feature>